<dbReference type="CDD" id="cd03363">
    <property type="entry name" value="TOPRIM_TopoIA_TopoI"/>
    <property type="match status" value="1"/>
</dbReference>
<comment type="similarity">
    <text evidence="2 8">Belongs to the type IA topoisomerase family.</text>
</comment>
<evidence type="ECO:0000256" key="3">
    <source>
        <dbReference type="ARBA" id="ARBA00022723"/>
    </source>
</evidence>
<keyword evidence="4" id="KW-0460">Magnesium</keyword>
<dbReference type="Gene3D" id="2.70.20.10">
    <property type="entry name" value="Topoisomerase I, domain 3"/>
    <property type="match status" value="1"/>
</dbReference>
<dbReference type="EMBL" id="JBHUPE010000016">
    <property type="protein sequence ID" value="MFD2906807.1"/>
    <property type="molecule type" value="Genomic_DNA"/>
</dbReference>
<dbReference type="PANTHER" id="PTHR42785">
    <property type="entry name" value="DNA TOPOISOMERASE, TYPE IA, CORE"/>
    <property type="match status" value="1"/>
</dbReference>
<dbReference type="InterPro" id="IPR005733">
    <property type="entry name" value="TopoI_bac-type"/>
</dbReference>
<feature type="site" description="Interaction with DNA" evidence="8">
    <location>
        <position position="287"/>
    </location>
</feature>
<dbReference type="InterPro" id="IPR023405">
    <property type="entry name" value="Topo_IA_core_domain"/>
</dbReference>
<evidence type="ECO:0000256" key="8">
    <source>
        <dbReference type="HAMAP-Rule" id="MF_00952"/>
    </source>
</evidence>
<keyword evidence="3" id="KW-0479">Metal-binding</keyword>
<comment type="catalytic activity">
    <reaction evidence="1 8">
        <text>ATP-independent breakage of single-stranded DNA, followed by passage and rejoining.</text>
        <dbReference type="EC" id="5.6.2.1"/>
    </reaction>
</comment>
<dbReference type="Gene3D" id="1.10.290.10">
    <property type="entry name" value="Topoisomerase I, domain 4"/>
    <property type="match status" value="1"/>
</dbReference>
<comment type="caution">
    <text evidence="12">The sequence shown here is derived from an EMBL/GenBank/DDBJ whole genome shotgun (WGS) entry which is preliminary data.</text>
</comment>
<dbReference type="PROSITE" id="PS50880">
    <property type="entry name" value="TOPRIM"/>
    <property type="match status" value="1"/>
</dbReference>
<evidence type="ECO:0000259" key="11">
    <source>
        <dbReference type="PROSITE" id="PS52039"/>
    </source>
</evidence>
<gene>
    <name evidence="8 12" type="primary">topA</name>
    <name evidence="12" type="ORF">ACFS6I_22985</name>
</gene>
<evidence type="ECO:0000313" key="12">
    <source>
        <dbReference type="EMBL" id="MFD2906807.1"/>
    </source>
</evidence>
<dbReference type="InterPro" id="IPR013497">
    <property type="entry name" value="Topo_IA_cen"/>
</dbReference>
<dbReference type="PROSITE" id="PS52039">
    <property type="entry name" value="TOPO_IA_2"/>
    <property type="match status" value="1"/>
</dbReference>
<proteinExistence type="inferred from homology"/>
<dbReference type="InterPro" id="IPR023406">
    <property type="entry name" value="Topo_IA_AS"/>
</dbReference>
<keyword evidence="13" id="KW-1185">Reference proteome</keyword>
<feature type="site" description="Interaction with DNA" evidence="8">
    <location>
        <position position="143"/>
    </location>
</feature>
<sequence length="814" mass="91657">MAKNLLIVESPAKAKTIEGYLGKDFLVKSSYGHIRDLVKTDDAIDTDKDFQQKYEVPSDKKAVVSELKKLAKAAETVWLASDEDREGEAISWHLFETLGLKDESTKRIVFHEITKPAILKAIENPRKIDYNLVNAQQARRVLDRLVGFELSPVLWKKVKPSLSAGRVQSVAVRLIVDREREVIKFNAEASFRIVAFFHTGKVKDSFKAELPQRFATESEAKQFLEDCKTAEFAVKSLETKPAKRAPAAPFTTSTLQQEASRKLGFSVARTMQVAQRLYEAGRITYMRTDSVNLSDTATEAAEKEIRSAYGDRYHKLRKYKTKTSGAQEAHEAIRPTYFSEHSIEGDAAEKRLYDLIWKRAIASQMSEAEFEKTLAKISISTRKEDLSASGEVMKFDGFLKVYFESTDDDQDVTNDDDSDNSLLPPLVTGQSVVLKSMNATERFTRPPARYTEAALVKKLEELGIGRPSTYAPTISTIQNRGYVVKEEREGRSRDYRVLTLENTEISAVTKTEITGAEKGKMFPTDIGIVVNDFLVEHFKGIVDFNFTAKVEKEFDEIAHGLTEWTDMLREFYGPFHSEVQNTLENAERANNERELGVDPVSGKPVSVRIGKFGPLVQIGAQDDEEKPRFASLRKGQMIETITFEDAMELFKLPKKVGIFEEKEMTVAIGRFGPYIRHDSSFYSLPKGIDPLDVTEEECIQIIKEKRQKDIEKVIRVFDENPEAQIEQGRWGPFIRFGKQNLKIPKGTEVEQITYEDVLKWAEADAPKGKGKVTAKKATTAKKAPAKKATTAKKATAVKKTATTKKAAVKATKDK</sequence>
<dbReference type="PANTHER" id="PTHR42785:SF1">
    <property type="entry name" value="DNA TOPOISOMERASE"/>
    <property type="match status" value="1"/>
</dbReference>
<evidence type="ECO:0000256" key="5">
    <source>
        <dbReference type="ARBA" id="ARBA00023029"/>
    </source>
</evidence>
<dbReference type="InterPro" id="IPR013824">
    <property type="entry name" value="Topo_IA_cen_sub1"/>
</dbReference>
<dbReference type="InterPro" id="IPR028612">
    <property type="entry name" value="Topoisom_1_IA"/>
</dbReference>
<comment type="subunit">
    <text evidence="8">Monomer.</text>
</comment>
<accession>A0ABW5Z2C2</accession>
<dbReference type="InterPro" id="IPR034149">
    <property type="entry name" value="TOPRIM_TopoI"/>
</dbReference>
<protein>
    <recommendedName>
        <fullName evidence="8">DNA topoisomerase 1</fullName>
        <ecNumber evidence="8">5.6.2.1</ecNumber>
    </recommendedName>
    <alternativeName>
        <fullName evidence="8">DNA topoisomerase I</fullName>
    </alternativeName>
</protein>
<dbReference type="Gene3D" id="1.10.460.10">
    <property type="entry name" value="Topoisomerase I, domain 2"/>
    <property type="match status" value="1"/>
</dbReference>
<evidence type="ECO:0000256" key="7">
    <source>
        <dbReference type="ARBA" id="ARBA00023235"/>
    </source>
</evidence>
<feature type="domain" description="Toprim" evidence="10">
    <location>
        <begin position="3"/>
        <end position="113"/>
    </location>
</feature>
<dbReference type="SUPFAM" id="SSF56712">
    <property type="entry name" value="Prokaryotic type I DNA topoisomerase"/>
    <property type="match status" value="1"/>
</dbReference>
<dbReference type="GO" id="GO:0003917">
    <property type="term" value="F:DNA topoisomerase type I (single strand cut, ATP-independent) activity"/>
    <property type="evidence" value="ECO:0007669"/>
    <property type="project" value="UniProtKB-EC"/>
</dbReference>
<feature type="active site" description="O-(5'-phospho-DNA)-tyrosine intermediate" evidence="8">
    <location>
        <position position="285"/>
    </location>
</feature>
<comment type="function">
    <text evidence="8">Releases the supercoiling and torsional tension of DNA, which is introduced during the DNA replication and transcription, by transiently cleaving and rejoining one strand of the DNA duplex. Introduces a single-strand break via transesterification at a target site in duplex DNA. The scissile phosphodiester is attacked by the catalytic tyrosine of the enzyme, resulting in the formation of a DNA-(5'-phosphotyrosyl)-enzyme intermediate and the expulsion of a 3'-OH DNA strand. The free DNA strand then undergoes passage around the unbroken strand, thus removing DNA supercoils. Finally, in the religation step, the DNA 3'-OH attacks the covalent intermediate to expel the active-site tyrosine and restore the DNA phosphodiester backbone.</text>
</comment>
<evidence type="ECO:0000256" key="2">
    <source>
        <dbReference type="ARBA" id="ARBA00009446"/>
    </source>
</evidence>
<dbReference type="Proteomes" id="UP001597509">
    <property type="component" value="Unassembled WGS sequence"/>
</dbReference>
<feature type="site" description="Interaction with DNA" evidence="8">
    <location>
        <position position="480"/>
    </location>
</feature>
<dbReference type="Gene3D" id="3.40.50.140">
    <property type="match status" value="1"/>
</dbReference>
<dbReference type="InterPro" id="IPR013826">
    <property type="entry name" value="Topo_IA_cen_sub3"/>
</dbReference>
<dbReference type="InterPro" id="IPR025589">
    <property type="entry name" value="Toprim_C_rpt"/>
</dbReference>
<dbReference type="CDD" id="cd00186">
    <property type="entry name" value="TOP1Ac"/>
    <property type="match status" value="1"/>
</dbReference>
<feature type="site" description="Interaction with DNA" evidence="8">
    <location>
        <position position="140"/>
    </location>
</feature>
<dbReference type="SMART" id="SM00437">
    <property type="entry name" value="TOP1Ac"/>
    <property type="match status" value="1"/>
</dbReference>
<dbReference type="EC" id="5.6.2.1" evidence="8"/>
<dbReference type="PRINTS" id="PR00417">
    <property type="entry name" value="PRTPISMRASEI"/>
</dbReference>
<feature type="region of interest" description="Disordered" evidence="9">
    <location>
        <begin position="766"/>
        <end position="814"/>
    </location>
</feature>
<evidence type="ECO:0000256" key="9">
    <source>
        <dbReference type="SAM" id="MobiDB-lite"/>
    </source>
</evidence>
<dbReference type="RefSeq" id="WP_380924048.1">
    <property type="nucleotide sequence ID" value="NZ_JBHUPE010000016.1"/>
</dbReference>
<dbReference type="NCBIfam" id="TIGR01051">
    <property type="entry name" value="topA_bact"/>
    <property type="match status" value="1"/>
</dbReference>
<feature type="region of interest" description="Interaction with DNA" evidence="8">
    <location>
        <begin position="163"/>
        <end position="168"/>
    </location>
</feature>
<feature type="site" description="Interaction with DNA" evidence="8">
    <location>
        <position position="139"/>
    </location>
</feature>
<dbReference type="SMART" id="SM00493">
    <property type="entry name" value="TOPRIM"/>
    <property type="match status" value="1"/>
</dbReference>
<feature type="site" description="Interaction with DNA" evidence="8">
    <location>
        <position position="33"/>
    </location>
</feature>
<dbReference type="InterPro" id="IPR006171">
    <property type="entry name" value="TOPRIM_dom"/>
</dbReference>
<name>A0ABW5Z2C2_9SPHI</name>
<evidence type="ECO:0000259" key="10">
    <source>
        <dbReference type="PROSITE" id="PS50880"/>
    </source>
</evidence>
<dbReference type="InterPro" id="IPR003602">
    <property type="entry name" value="Topo_IA_DNA-bd_dom"/>
</dbReference>
<evidence type="ECO:0000256" key="4">
    <source>
        <dbReference type="ARBA" id="ARBA00022842"/>
    </source>
</evidence>
<dbReference type="Pfam" id="PF01751">
    <property type="entry name" value="Toprim"/>
    <property type="match status" value="1"/>
</dbReference>
<dbReference type="SMART" id="SM00436">
    <property type="entry name" value="TOP1Bc"/>
    <property type="match status" value="1"/>
</dbReference>
<evidence type="ECO:0000313" key="13">
    <source>
        <dbReference type="Proteomes" id="UP001597509"/>
    </source>
</evidence>
<dbReference type="HAMAP" id="MF_00952">
    <property type="entry name" value="Topoisom_1_prok"/>
    <property type="match status" value="1"/>
</dbReference>
<dbReference type="Pfam" id="PF13368">
    <property type="entry name" value="Toprim_C_rpt"/>
    <property type="match status" value="3"/>
</dbReference>
<feature type="site" description="Interaction with DNA" evidence="8">
    <location>
        <position position="155"/>
    </location>
</feature>
<dbReference type="InterPro" id="IPR003601">
    <property type="entry name" value="Topo_IA_2"/>
</dbReference>
<evidence type="ECO:0000256" key="6">
    <source>
        <dbReference type="ARBA" id="ARBA00023125"/>
    </source>
</evidence>
<comment type="caution">
    <text evidence="8">Lacks conserved residue(s) required for the propagation of feature annotation.</text>
</comment>
<dbReference type="PROSITE" id="PS00396">
    <property type="entry name" value="TOPO_IA_1"/>
    <property type="match status" value="1"/>
</dbReference>
<feature type="compositionally biased region" description="Low complexity" evidence="9">
    <location>
        <begin position="775"/>
        <end position="814"/>
    </location>
</feature>
<keyword evidence="7 8" id="KW-0413">Isomerase</keyword>
<dbReference type="InterPro" id="IPR013825">
    <property type="entry name" value="Topo_IA_cen_sub2"/>
</dbReference>
<dbReference type="InterPro" id="IPR000380">
    <property type="entry name" value="Topo_IA"/>
</dbReference>
<evidence type="ECO:0000256" key="1">
    <source>
        <dbReference type="ARBA" id="ARBA00000213"/>
    </source>
</evidence>
<reference evidence="13" key="1">
    <citation type="journal article" date="2019" name="Int. J. Syst. Evol. Microbiol.">
        <title>The Global Catalogue of Microorganisms (GCM) 10K type strain sequencing project: providing services to taxonomists for standard genome sequencing and annotation.</title>
        <authorList>
            <consortium name="The Broad Institute Genomics Platform"/>
            <consortium name="The Broad Institute Genome Sequencing Center for Infectious Disease"/>
            <person name="Wu L."/>
            <person name="Ma J."/>
        </authorList>
    </citation>
    <scope>NUCLEOTIDE SEQUENCE [LARGE SCALE GENOMIC DNA]</scope>
    <source>
        <strain evidence="13">KCTC 22209</strain>
    </source>
</reference>
<feature type="domain" description="Topo IA-type catalytic" evidence="11">
    <location>
        <begin position="129"/>
        <end position="579"/>
    </location>
</feature>
<dbReference type="Pfam" id="PF01131">
    <property type="entry name" value="Topoisom_bac"/>
    <property type="match status" value="1"/>
</dbReference>
<keyword evidence="6 8" id="KW-0238">DNA-binding</keyword>
<keyword evidence="5 8" id="KW-0799">Topoisomerase</keyword>
<organism evidence="12 13">
    <name type="scientific">Sphingobacterium anhuiense</name>
    <dbReference type="NCBI Taxonomy" id="493780"/>
    <lineage>
        <taxon>Bacteria</taxon>
        <taxon>Pseudomonadati</taxon>
        <taxon>Bacteroidota</taxon>
        <taxon>Sphingobacteriia</taxon>
        <taxon>Sphingobacteriales</taxon>
        <taxon>Sphingobacteriaceae</taxon>
        <taxon>Sphingobacterium</taxon>
    </lineage>
</organism>